<feature type="region of interest" description="Disordered" evidence="1">
    <location>
        <begin position="60"/>
        <end position="97"/>
    </location>
</feature>
<keyword evidence="3" id="KW-1185">Reference proteome</keyword>
<dbReference type="AlphaFoldDB" id="A0AAV2J810"/>
<evidence type="ECO:0000313" key="2">
    <source>
        <dbReference type="EMBL" id="CAL1573703.1"/>
    </source>
</evidence>
<organism evidence="2 3">
    <name type="scientific">Knipowitschia caucasica</name>
    <name type="common">Caucasian dwarf goby</name>
    <name type="synonym">Pomatoschistus caucasicus</name>
    <dbReference type="NCBI Taxonomy" id="637954"/>
    <lineage>
        <taxon>Eukaryota</taxon>
        <taxon>Metazoa</taxon>
        <taxon>Chordata</taxon>
        <taxon>Craniata</taxon>
        <taxon>Vertebrata</taxon>
        <taxon>Euteleostomi</taxon>
        <taxon>Actinopterygii</taxon>
        <taxon>Neopterygii</taxon>
        <taxon>Teleostei</taxon>
        <taxon>Neoteleostei</taxon>
        <taxon>Acanthomorphata</taxon>
        <taxon>Gobiaria</taxon>
        <taxon>Gobiiformes</taxon>
        <taxon>Gobioidei</taxon>
        <taxon>Gobiidae</taxon>
        <taxon>Gobiinae</taxon>
        <taxon>Knipowitschia</taxon>
    </lineage>
</organism>
<proteinExistence type="predicted"/>
<gene>
    <name evidence="2" type="ORF">KC01_LOCUS5553</name>
</gene>
<dbReference type="EMBL" id="OZ035833">
    <property type="protein sequence ID" value="CAL1573703.1"/>
    <property type="molecule type" value="Genomic_DNA"/>
</dbReference>
<accession>A0AAV2J810</accession>
<sequence>MAASSPSAPALLLDTVSTLAQIAPCYVLLSAARDRTDEQQGGGGCDDAWVCSMSPRDATCPRPPLATVPAERPEHNGTASHSSSGEQNCLNVAPVNL</sequence>
<evidence type="ECO:0000256" key="1">
    <source>
        <dbReference type="SAM" id="MobiDB-lite"/>
    </source>
</evidence>
<evidence type="ECO:0000313" key="3">
    <source>
        <dbReference type="Proteomes" id="UP001497482"/>
    </source>
</evidence>
<reference evidence="2 3" key="1">
    <citation type="submission" date="2024-04" db="EMBL/GenBank/DDBJ databases">
        <authorList>
            <person name="Waldvogel A.-M."/>
            <person name="Schoenle A."/>
        </authorList>
    </citation>
    <scope>NUCLEOTIDE SEQUENCE [LARGE SCALE GENOMIC DNA]</scope>
</reference>
<name>A0AAV2J810_KNICA</name>
<dbReference type="Proteomes" id="UP001497482">
    <property type="component" value="Chromosome 11"/>
</dbReference>
<protein>
    <submittedName>
        <fullName evidence="2">Uncharacterized protein</fullName>
    </submittedName>
</protein>
<feature type="compositionally biased region" description="Polar residues" evidence="1">
    <location>
        <begin position="77"/>
        <end position="90"/>
    </location>
</feature>